<evidence type="ECO:0000313" key="2">
    <source>
        <dbReference type="EMBL" id="OMO70252.1"/>
    </source>
</evidence>
<evidence type="ECO:0000256" key="1">
    <source>
        <dbReference type="SAM" id="MobiDB-lite"/>
    </source>
</evidence>
<accession>A0A1R3HIT1</accession>
<comment type="caution">
    <text evidence="2">The sequence shown here is derived from an EMBL/GenBank/DDBJ whole genome shotgun (WGS) entry which is preliminary data.</text>
</comment>
<proteinExistence type="predicted"/>
<dbReference type="Proteomes" id="UP000188268">
    <property type="component" value="Unassembled WGS sequence"/>
</dbReference>
<reference evidence="2 3" key="1">
    <citation type="submission" date="2013-09" db="EMBL/GenBank/DDBJ databases">
        <title>Corchorus capsularis genome sequencing.</title>
        <authorList>
            <person name="Alam M."/>
            <person name="Haque M.S."/>
            <person name="Islam M.S."/>
            <person name="Emdad E.M."/>
            <person name="Islam M.M."/>
            <person name="Ahmed B."/>
            <person name="Halim A."/>
            <person name="Hossen Q.M.M."/>
            <person name="Hossain M.Z."/>
            <person name="Ahmed R."/>
            <person name="Khan M.M."/>
            <person name="Islam R."/>
            <person name="Rashid M.M."/>
            <person name="Khan S.A."/>
            <person name="Rahman M.S."/>
            <person name="Alam M."/>
        </authorList>
    </citation>
    <scope>NUCLEOTIDE SEQUENCE [LARGE SCALE GENOMIC DNA]</scope>
    <source>
        <strain evidence="3">cv. CVL-1</strain>
        <tissue evidence="2">Whole seedling</tissue>
    </source>
</reference>
<evidence type="ECO:0000313" key="3">
    <source>
        <dbReference type="Proteomes" id="UP000188268"/>
    </source>
</evidence>
<dbReference type="Gramene" id="OMO70252">
    <property type="protein sequence ID" value="OMO70252"/>
    <property type="gene ID" value="CCACVL1_19049"/>
</dbReference>
<organism evidence="2 3">
    <name type="scientific">Corchorus capsularis</name>
    <name type="common">Jute</name>
    <dbReference type="NCBI Taxonomy" id="210143"/>
    <lineage>
        <taxon>Eukaryota</taxon>
        <taxon>Viridiplantae</taxon>
        <taxon>Streptophyta</taxon>
        <taxon>Embryophyta</taxon>
        <taxon>Tracheophyta</taxon>
        <taxon>Spermatophyta</taxon>
        <taxon>Magnoliopsida</taxon>
        <taxon>eudicotyledons</taxon>
        <taxon>Gunneridae</taxon>
        <taxon>Pentapetalae</taxon>
        <taxon>rosids</taxon>
        <taxon>malvids</taxon>
        <taxon>Malvales</taxon>
        <taxon>Malvaceae</taxon>
        <taxon>Grewioideae</taxon>
        <taxon>Apeibeae</taxon>
        <taxon>Corchorus</taxon>
    </lineage>
</organism>
<name>A0A1R3HIT1_COCAP</name>
<dbReference type="AlphaFoldDB" id="A0A1R3HIT1"/>
<feature type="region of interest" description="Disordered" evidence="1">
    <location>
        <begin position="1"/>
        <end position="22"/>
    </location>
</feature>
<feature type="compositionally biased region" description="Polar residues" evidence="1">
    <location>
        <begin position="1"/>
        <end position="12"/>
    </location>
</feature>
<keyword evidence="3" id="KW-1185">Reference proteome</keyword>
<protein>
    <submittedName>
        <fullName evidence="2">Uncharacterized protein</fullName>
    </submittedName>
</protein>
<feature type="non-terminal residue" evidence="2">
    <location>
        <position position="22"/>
    </location>
</feature>
<dbReference type="EMBL" id="AWWV01011829">
    <property type="protein sequence ID" value="OMO70252.1"/>
    <property type="molecule type" value="Genomic_DNA"/>
</dbReference>
<gene>
    <name evidence="2" type="ORF">CCACVL1_19049</name>
</gene>
<sequence length="22" mass="2553">MEKIPTWTSSAPPNLDEQKHDQ</sequence>